<dbReference type="InterPro" id="IPR002938">
    <property type="entry name" value="FAD-bd"/>
</dbReference>
<dbReference type="PANTHER" id="PTHR13789">
    <property type="entry name" value="MONOOXYGENASE"/>
    <property type="match status" value="1"/>
</dbReference>
<evidence type="ECO:0000313" key="6">
    <source>
        <dbReference type="EMBL" id="KAE7996943.1"/>
    </source>
</evidence>
<dbReference type="GO" id="GO:0004497">
    <property type="term" value="F:monooxygenase activity"/>
    <property type="evidence" value="ECO:0007669"/>
    <property type="project" value="UniProtKB-KW"/>
</dbReference>
<organism evidence="6 7">
    <name type="scientific">Carpinus fangiana</name>
    <dbReference type="NCBI Taxonomy" id="176857"/>
    <lineage>
        <taxon>Eukaryota</taxon>
        <taxon>Viridiplantae</taxon>
        <taxon>Streptophyta</taxon>
        <taxon>Embryophyta</taxon>
        <taxon>Tracheophyta</taxon>
        <taxon>Spermatophyta</taxon>
        <taxon>Magnoliopsida</taxon>
        <taxon>eudicotyledons</taxon>
        <taxon>Gunneridae</taxon>
        <taxon>Pentapetalae</taxon>
        <taxon>rosids</taxon>
        <taxon>fabids</taxon>
        <taxon>Fagales</taxon>
        <taxon>Betulaceae</taxon>
        <taxon>Carpinus</taxon>
    </lineage>
</organism>
<dbReference type="Pfam" id="PF01494">
    <property type="entry name" value="FAD_binding_3"/>
    <property type="match status" value="1"/>
</dbReference>
<feature type="region of interest" description="Disordered" evidence="4">
    <location>
        <begin position="10"/>
        <end position="55"/>
    </location>
</feature>
<dbReference type="InterPro" id="IPR050493">
    <property type="entry name" value="FAD-dep_Monooxygenase_BioMet"/>
</dbReference>
<feature type="domain" description="FAD-binding" evidence="5">
    <location>
        <begin position="64"/>
        <end position="406"/>
    </location>
</feature>
<accession>A0A5N6QFH7</accession>
<dbReference type="EMBL" id="CM017321">
    <property type="protein sequence ID" value="KAE7996943.1"/>
    <property type="molecule type" value="Genomic_DNA"/>
</dbReference>
<evidence type="ECO:0000256" key="2">
    <source>
        <dbReference type="ARBA" id="ARBA00023002"/>
    </source>
</evidence>
<dbReference type="AlphaFoldDB" id="A0A5N6QFH7"/>
<evidence type="ECO:0000313" key="7">
    <source>
        <dbReference type="Proteomes" id="UP000327013"/>
    </source>
</evidence>
<protein>
    <recommendedName>
        <fullName evidence="5">FAD-binding domain-containing protein</fullName>
    </recommendedName>
</protein>
<proteinExistence type="predicted"/>
<keyword evidence="7" id="KW-1185">Reference proteome</keyword>
<dbReference type="Gene3D" id="3.50.50.60">
    <property type="entry name" value="FAD/NAD(P)-binding domain"/>
    <property type="match status" value="1"/>
</dbReference>
<sequence length="530" mass="58798">MAPHATSFIFSGDKDQFSPERFAAPSSGSPEAQLNAHDASKGDTSNCDGAQKSLPQRHPVTGISVIIAGSGIGGLMAAIECWRKGHTVLKIFERNDAPIYTGDSIGIQPSAMSVFRHWPDMCREIEEEQYDCTISYKKHTGDHVYGPGPPSFNDPENRVGRLGPHVGFLQNRVNFYRTFLRQVAKLGLRIEYGKPVKEYFEDANAKKGGVILENGEVHLADLVIAADGIKTRSGKLVAGKDTSPKESGMAIYRCAYPIDLAFADPNVRQRWQSTNTDTPPSWEFWLGPGMHAAVLIAHGIAHWALTHKDDGSARESWDPKVKPEEVLRQMDVAKGWHPDLLALMRTAPPGSIVHWKLMWRDLRSTWTSPGARVVQIGDSAHSFLPASGNGGTQALEDAVTLATCLQLSGSKDSAPLAAKVFNLLRYQRVSCAQKMSFVNAQLKHQTDWPTIEANPKLIRTRFPRWVYMHDPEDYAYNKYGQAVHHILADGAFKNTNIPPGHKFVPWTIEQVQKDIENGKKVENFLDGDWT</sequence>
<evidence type="ECO:0000259" key="5">
    <source>
        <dbReference type="Pfam" id="PF01494"/>
    </source>
</evidence>
<evidence type="ECO:0000256" key="3">
    <source>
        <dbReference type="ARBA" id="ARBA00023033"/>
    </source>
</evidence>
<dbReference type="InterPro" id="IPR036188">
    <property type="entry name" value="FAD/NAD-bd_sf"/>
</dbReference>
<keyword evidence="3" id="KW-0503">Monooxygenase</keyword>
<comment type="cofactor">
    <cofactor evidence="1">
        <name>FAD</name>
        <dbReference type="ChEBI" id="CHEBI:57692"/>
    </cofactor>
</comment>
<reference evidence="6 7" key="1">
    <citation type="submission" date="2019-06" db="EMBL/GenBank/DDBJ databases">
        <title>A chromosomal-level reference genome of Carpinus fangiana (Coryloideae, Betulaceae).</title>
        <authorList>
            <person name="Yang X."/>
            <person name="Wang Z."/>
            <person name="Zhang L."/>
            <person name="Hao G."/>
            <person name="Liu J."/>
            <person name="Yang Y."/>
        </authorList>
    </citation>
    <scope>NUCLEOTIDE SEQUENCE [LARGE SCALE GENOMIC DNA]</scope>
    <source>
        <strain evidence="6">Cfa_2016G</strain>
        <tissue evidence="6">Leaf</tissue>
    </source>
</reference>
<keyword evidence="2" id="KW-0560">Oxidoreductase</keyword>
<gene>
    <name evidence="6" type="ORF">FH972_001619</name>
</gene>
<dbReference type="OrthoDB" id="655030at2759"/>
<dbReference type="Proteomes" id="UP000327013">
    <property type="component" value="Chromosome 1"/>
</dbReference>
<name>A0A5N6QFH7_9ROSI</name>
<dbReference type="PRINTS" id="PR00420">
    <property type="entry name" value="RNGMNOXGNASE"/>
</dbReference>
<evidence type="ECO:0000256" key="4">
    <source>
        <dbReference type="SAM" id="MobiDB-lite"/>
    </source>
</evidence>
<dbReference type="SUPFAM" id="SSF51905">
    <property type="entry name" value="FAD/NAD(P)-binding domain"/>
    <property type="match status" value="1"/>
</dbReference>
<dbReference type="PANTHER" id="PTHR13789:SF315">
    <property type="entry name" value="FAD-DEPENDENT MONOOXYGENASE MDPD"/>
    <property type="match status" value="1"/>
</dbReference>
<evidence type="ECO:0000256" key="1">
    <source>
        <dbReference type="ARBA" id="ARBA00001974"/>
    </source>
</evidence>
<dbReference type="GO" id="GO:0071949">
    <property type="term" value="F:FAD binding"/>
    <property type="evidence" value="ECO:0007669"/>
    <property type="project" value="InterPro"/>
</dbReference>